<organism evidence="6 7">
    <name type="scientific">Mesorhabditis belari</name>
    <dbReference type="NCBI Taxonomy" id="2138241"/>
    <lineage>
        <taxon>Eukaryota</taxon>
        <taxon>Metazoa</taxon>
        <taxon>Ecdysozoa</taxon>
        <taxon>Nematoda</taxon>
        <taxon>Chromadorea</taxon>
        <taxon>Rhabditida</taxon>
        <taxon>Rhabditina</taxon>
        <taxon>Rhabditomorpha</taxon>
        <taxon>Rhabditoidea</taxon>
        <taxon>Rhabditidae</taxon>
        <taxon>Mesorhabditinae</taxon>
        <taxon>Mesorhabditis</taxon>
    </lineage>
</organism>
<dbReference type="Pfam" id="PF01060">
    <property type="entry name" value="TTR-52"/>
    <property type="match status" value="1"/>
</dbReference>
<protein>
    <recommendedName>
        <fullName evidence="8">Transthyretin-like family protein</fullName>
    </recommendedName>
</protein>
<dbReference type="InterPro" id="IPR001534">
    <property type="entry name" value="Transthyretin-like"/>
</dbReference>
<evidence type="ECO:0000313" key="7">
    <source>
        <dbReference type="WBParaSite" id="MBELARI_LOCUS17316"/>
    </source>
</evidence>
<dbReference type="InterPro" id="IPR038479">
    <property type="entry name" value="Transthyretin-like_sf"/>
</dbReference>
<evidence type="ECO:0000256" key="5">
    <source>
        <dbReference type="SAM" id="SignalP"/>
    </source>
</evidence>
<evidence type="ECO:0000256" key="1">
    <source>
        <dbReference type="ARBA" id="ARBA00004613"/>
    </source>
</evidence>
<keyword evidence="6" id="KW-1185">Reference proteome</keyword>
<evidence type="ECO:0008006" key="8">
    <source>
        <dbReference type="Google" id="ProtNLM"/>
    </source>
</evidence>
<evidence type="ECO:0000313" key="6">
    <source>
        <dbReference type="Proteomes" id="UP000887575"/>
    </source>
</evidence>
<comment type="similarity">
    <text evidence="2">Belongs to the nematode transthyretin-like family.</text>
</comment>
<comment type="subcellular location">
    <subcellularLocation>
        <location evidence="1">Secreted</location>
    </subcellularLocation>
</comment>
<dbReference type="AlphaFoldDB" id="A0AAF3J5E7"/>
<proteinExistence type="inferred from homology"/>
<dbReference type="WBParaSite" id="MBELARI_LOCUS17316">
    <property type="protein sequence ID" value="MBELARI_LOCUS17316"/>
    <property type="gene ID" value="MBELARI_LOCUS17316"/>
</dbReference>
<evidence type="ECO:0000256" key="3">
    <source>
        <dbReference type="ARBA" id="ARBA00022525"/>
    </source>
</evidence>
<dbReference type="Gene3D" id="2.60.40.3330">
    <property type="match status" value="1"/>
</dbReference>
<keyword evidence="4 5" id="KW-0732">Signal</keyword>
<dbReference type="Proteomes" id="UP000887575">
    <property type="component" value="Unassembled WGS sequence"/>
</dbReference>
<keyword evidence="3" id="KW-0964">Secreted</keyword>
<feature type="chain" id="PRO_5041973141" description="Transthyretin-like family protein" evidence="5">
    <location>
        <begin position="20"/>
        <end position="141"/>
    </location>
</feature>
<dbReference type="PANTHER" id="PTHR21700">
    <property type="entry name" value="TRANSTHYRETIN-LIKE FAMILY PROTEIN-RELATED"/>
    <property type="match status" value="1"/>
</dbReference>
<evidence type="ECO:0000256" key="4">
    <source>
        <dbReference type="ARBA" id="ARBA00022729"/>
    </source>
</evidence>
<name>A0AAF3J5E7_9BILA</name>
<sequence length="141" mass="16080">MRIQFFIVAFLLAVQPVTTSNQAIRIAGKLLCSGKSITGRVHLKSGSNFLTRGTLKDVRTEPDGRFELSWSSRWFNWPVAEPKLSIYTDCVVKECRRESKFPLSESNFTSGTEAQLIDLGDIEIRALRWVRYCNYEKGDLT</sequence>
<evidence type="ECO:0000256" key="2">
    <source>
        <dbReference type="ARBA" id="ARBA00010112"/>
    </source>
</evidence>
<dbReference type="GO" id="GO:0005576">
    <property type="term" value="C:extracellular region"/>
    <property type="evidence" value="ECO:0007669"/>
    <property type="project" value="UniProtKB-SubCell"/>
</dbReference>
<reference evidence="7" key="1">
    <citation type="submission" date="2024-02" db="UniProtKB">
        <authorList>
            <consortium name="WormBaseParasite"/>
        </authorList>
    </citation>
    <scope>IDENTIFICATION</scope>
</reference>
<feature type="signal peptide" evidence="5">
    <location>
        <begin position="1"/>
        <end position="19"/>
    </location>
</feature>
<accession>A0AAF3J5E7</accession>
<dbReference type="GO" id="GO:0009986">
    <property type="term" value="C:cell surface"/>
    <property type="evidence" value="ECO:0007669"/>
    <property type="project" value="InterPro"/>
</dbReference>